<evidence type="ECO:0000256" key="5">
    <source>
        <dbReference type="ARBA" id="ARBA00022692"/>
    </source>
</evidence>
<dbReference type="Proteomes" id="UP000199377">
    <property type="component" value="Unassembled WGS sequence"/>
</dbReference>
<reference evidence="11 12" key="1">
    <citation type="submission" date="2016-10" db="EMBL/GenBank/DDBJ databases">
        <authorList>
            <person name="de Groot N.N."/>
        </authorList>
    </citation>
    <scope>NUCLEOTIDE SEQUENCE [LARGE SCALE GENOMIC DNA]</scope>
    <source>
        <strain evidence="11 12">CGMCC 1.11030</strain>
    </source>
</reference>
<dbReference type="GO" id="GO:0000271">
    <property type="term" value="P:polysaccharide biosynthetic process"/>
    <property type="evidence" value="ECO:0007669"/>
    <property type="project" value="UniProtKB-KW"/>
</dbReference>
<comment type="subcellular location">
    <subcellularLocation>
        <location evidence="1">Cell membrane</location>
    </subcellularLocation>
</comment>
<sequence length="231" mass="25698">MKHVNADDHFYAADALSPRRSFASVRGAYEAGGKRLLDVVIALALVPIVAPVVLALAAMVWARDGGAPFFGHVRTGRNGKPFRCWKIRTMVRDAQERLARHLDENPEAAAEWAATRKLTEDPRITAVGAFLRKTSLDELPQLWNVLKGDMSFVGPRPVPDDELTELYGPARSVYCAMKPGITGLWQVSGRNDVSYAQRVSLDIEYLRRMAPGFDLWVMLRTALVIVRPTGR</sequence>
<evidence type="ECO:0000256" key="7">
    <source>
        <dbReference type="ARBA" id="ARBA00023136"/>
    </source>
</evidence>
<evidence type="ECO:0000256" key="6">
    <source>
        <dbReference type="ARBA" id="ARBA00022989"/>
    </source>
</evidence>
<name>A0A1I3F5N8_9RHOB</name>
<evidence type="ECO:0000256" key="3">
    <source>
        <dbReference type="ARBA" id="ARBA00022475"/>
    </source>
</evidence>
<dbReference type="STRING" id="1114924.SAMN05216258_10480"/>
<accession>A0A1I3F5N8</accession>
<keyword evidence="12" id="KW-1185">Reference proteome</keyword>
<keyword evidence="6 9" id="KW-1133">Transmembrane helix</keyword>
<proteinExistence type="inferred from homology"/>
<evidence type="ECO:0000256" key="2">
    <source>
        <dbReference type="ARBA" id="ARBA00006464"/>
    </source>
</evidence>
<evidence type="ECO:0000256" key="4">
    <source>
        <dbReference type="ARBA" id="ARBA00022679"/>
    </source>
</evidence>
<keyword evidence="5 9" id="KW-0812">Transmembrane</keyword>
<comment type="similarity">
    <text evidence="2">Belongs to the bacterial sugar transferase family.</text>
</comment>
<dbReference type="GO" id="GO:0016780">
    <property type="term" value="F:phosphotransferase activity, for other substituted phosphate groups"/>
    <property type="evidence" value="ECO:0007669"/>
    <property type="project" value="TreeGrafter"/>
</dbReference>
<evidence type="ECO:0000313" key="11">
    <source>
        <dbReference type="EMBL" id="SFI06527.1"/>
    </source>
</evidence>
<dbReference type="InterPro" id="IPR003362">
    <property type="entry name" value="Bact_transf"/>
</dbReference>
<evidence type="ECO:0000259" key="10">
    <source>
        <dbReference type="Pfam" id="PF02397"/>
    </source>
</evidence>
<dbReference type="PANTHER" id="PTHR30576">
    <property type="entry name" value="COLANIC BIOSYNTHESIS UDP-GLUCOSE LIPID CARRIER TRANSFERASE"/>
    <property type="match status" value="1"/>
</dbReference>
<protein>
    <submittedName>
        <fullName evidence="11">Sugar transferase involved in LPS biosynthesis (Colanic, teichoic acid)</fullName>
    </submittedName>
</protein>
<evidence type="ECO:0000313" key="12">
    <source>
        <dbReference type="Proteomes" id="UP000199377"/>
    </source>
</evidence>
<dbReference type="GO" id="GO:0005886">
    <property type="term" value="C:plasma membrane"/>
    <property type="evidence" value="ECO:0007669"/>
    <property type="project" value="UniProtKB-SubCell"/>
</dbReference>
<keyword evidence="8" id="KW-0270">Exopolysaccharide synthesis</keyword>
<dbReference type="Pfam" id="PF02397">
    <property type="entry name" value="Bac_transf"/>
    <property type="match status" value="1"/>
</dbReference>
<keyword evidence="4 11" id="KW-0808">Transferase</keyword>
<keyword evidence="3" id="KW-1003">Cell membrane</keyword>
<feature type="transmembrane region" description="Helical" evidence="9">
    <location>
        <begin position="39"/>
        <end position="62"/>
    </location>
</feature>
<evidence type="ECO:0000256" key="8">
    <source>
        <dbReference type="ARBA" id="ARBA00023169"/>
    </source>
</evidence>
<keyword evidence="7 9" id="KW-0472">Membrane</keyword>
<evidence type="ECO:0000256" key="9">
    <source>
        <dbReference type="SAM" id="Phobius"/>
    </source>
</evidence>
<dbReference type="RefSeq" id="WP_092859387.1">
    <property type="nucleotide sequence ID" value="NZ_FOQH01000004.1"/>
</dbReference>
<gene>
    <name evidence="11" type="ORF">SAMN05216258_10480</name>
</gene>
<evidence type="ECO:0000256" key="1">
    <source>
        <dbReference type="ARBA" id="ARBA00004236"/>
    </source>
</evidence>
<dbReference type="AlphaFoldDB" id="A0A1I3F5N8"/>
<dbReference type="PANTHER" id="PTHR30576:SF4">
    <property type="entry name" value="UNDECAPRENYL-PHOSPHATE GALACTOSE PHOSPHOTRANSFERASE"/>
    <property type="match status" value="1"/>
</dbReference>
<organism evidence="11 12">
    <name type="scientific">Albimonas pacifica</name>
    <dbReference type="NCBI Taxonomy" id="1114924"/>
    <lineage>
        <taxon>Bacteria</taxon>
        <taxon>Pseudomonadati</taxon>
        <taxon>Pseudomonadota</taxon>
        <taxon>Alphaproteobacteria</taxon>
        <taxon>Rhodobacterales</taxon>
        <taxon>Paracoccaceae</taxon>
        <taxon>Albimonas</taxon>
    </lineage>
</organism>
<dbReference type="EMBL" id="FOQH01000004">
    <property type="protein sequence ID" value="SFI06527.1"/>
    <property type="molecule type" value="Genomic_DNA"/>
</dbReference>
<dbReference type="OrthoDB" id="9808602at2"/>
<feature type="domain" description="Bacterial sugar transferase" evidence="10">
    <location>
        <begin position="34"/>
        <end position="226"/>
    </location>
</feature>